<organism evidence="2 3">
    <name type="scientific">Araneus ventricosus</name>
    <name type="common">Orbweaver spider</name>
    <name type="synonym">Epeira ventricosa</name>
    <dbReference type="NCBI Taxonomy" id="182803"/>
    <lineage>
        <taxon>Eukaryota</taxon>
        <taxon>Metazoa</taxon>
        <taxon>Ecdysozoa</taxon>
        <taxon>Arthropoda</taxon>
        <taxon>Chelicerata</taxon>
        <taxon>Arachnida</taxon>
        <taxon>Araneae</taxon>
        <taxon>Araneomorphae</taxon>
        <taxon>Entelegynae</taxon>
        <taxon>Araneoidea</taxon>
        <taxon>Araneidae</taxon>
        <taxon>Araneus</taxon>
    </lineage>
</organism>
<reference evidence="2 3" key="1">
    <citation type="journal article" date="2019" name="Sci. Rep.">
        <title>Orb-weaving spider Araneus ventricosus genome elucidates the spidroin gene catalogue.</title>
        <authorList>
            <person name="Kono N."/>
            <person name="Nakamura H."/>
            <person name="Ohtoshi R."/>
            <person name="Moran D.A.P."/>
            <person name="Shinohara A."/>
            <person name="Yoshida Y."/>
            <person name="Fujiwara M."/>
            <person name="Mori M."/>
            <person name="Tomita M."/>
            <person name="Arakawa K."/>
        </authorList>
    </citation>
    <scope>NUCLEOTIDE SEQUENCE [LARGE SCALE GENOMIC DNA]</scope>
</reference>
<keyword evidence="3" id="KW-1185">Reference proteome</keyword>
<evidence type="ECO:0000256" key="1">
    <source>
        <dbReference type="SAM" id="MobiDB-lite"/>
    </source>
</evidence>
<proteinExistence type="predicted"/>
<dbReference type="AlphaFoldDB" id="A0A4Y2RZW1"/>
<evidence type="ECO:0000313" key="3">
    <source>
        <dbReference type="Proteomes" id="UP000499080"/>
    </source>
</evidence>
<gene>
    <name evidence="2" type="ORF">AVEN_256012_1</name>
</gene>
<protein>
    <submittedName>
        <fullName evidence="2">Uncharacterized protein</fullName>
    </submittedName>
</protein>
<feature type="region of interest" description="Disordered" evidence="1">
    <location>
        <begin position="1"/>
        <end position="62"/>
    </location>
</feature>
<comment type="caution">
    <text evidence="2">The sequence shown here is derived from an EMBL/GenBank/DDBJ whole genome shotgun (WGS) entry which is preliminary data.</text>
</comment>
<dbReference type="EMBL" id="BGPR01019192">
    <property type="protein sequence ID" value="GBN81243.1"/>
    <property type="molecule type" value="Genomic_DNA"/>
</dbReference>
<feature type="compositionally biased region" description="Basic and acidic residues" evidence="1">
    <location>
        <begin position="46"/>
        <end position="62"/>
    </location>
</feature>
<evidence type="ECO:0000313" key="2">
    <source>
        <dbReference type="EMBL" id="GBN81243.1"/>
    </source>
</evidence>
<name>A0A4Y2RZW1_ARAVE</name>
<sequence length="122" mass="13726">MCSIYTPPYRNPHGRNQRQCREASSRRLNFGIGSETADLPGATSTIRRDENHLVRDPGSRDDVPLNSFGNAVRNHKYLRPYAFGHCRATTGPEQPQSFRRKNLTILLPPITDHISINASSPN</sequence>
<dbReference type="Proteomes" id="UP000499080">
    <property type="component" value="Unassembled WGS sequence"/>
</dbReference>
<accession>A0A4Y2RZW1</accession>